<sequence length="100" mass="11335">MFTIIIYCRLSNIMRNICMTMICGVIQDNSSWIIIPLARIVRVFMLVVSKASEIRKTIGFVDVDDVATFSISVLMKTLGCIEYAQFFCSLSCHNNLSSIR</sequence>
<organism evidence="1 2">
    <name type="scientific">Ceratopteris richardii</name>
    <name type="common">Triangle waterfern</name>
    <dbReference type="NCBI Taxonomy" id="49495"/>
    <lineage>
        <taxon>Eukaryota</taxon>
        <taxon>Viridiplantae</taxon>
        <taxon>Streptophyta</taxon>
        <taxon>Embryophyta</taxon>
        <taxon>Tracheophyta</taxon>
        <taxon>Polypodiopsida</taxon>
        <taxon>Polypodiidae</taxon>
        <taxon>Polypodiales</taxon>
        <taxon>Pteridineae</taxon>
        <taxon>Pteridaceae</taxon>
        <taxon>Parkerioideae</taxon>
        <taxon>Ceratopteris</taxon>
    </lineage>
</organism>
<reference evidence="1" key="1">
    <citation type="submission" date="2021-08" db="EMBL/GenBank/DDBJ databases">
        <title>WGS assembly of Ceratopteris richardii.</title>
        <authorList>
            <person name="Marchant D.B."/>
            <person name="Chen G."/>
            <person name="Jenkins J."/>
            <person name="Shu S."/>
            <person name="Leebens-Mack J."/>
            <person name="Grimwood J."/>
            <person name="Schmutz J."/>
            <person name="Soltis P."/>
            <person name="Soltis D."/>
            <person name="Chen Z.-H."/>
        </authorList>
    </citation>
    <scope>NUCLEOTIDE SEQUENCE</scope>
    <source>
        <strain evidence="1">Whitten #5841</strain>
        <tissue evidence="1">Leaf</tissue>
    </source>
</reference>
<comment type="caution">
    <text evidence="1">The sequence shown here is derived from an EMBL/GenBank/DDBJ whole genome shotgun (WGS) entry which is preliminary data.</text>
</comment>
<proteinExistence type="predicted"/>
<protein>
    <submittedName>
        <fullName evidence="1">Uncharacterized protein</fullName>
    </submittedName>
</protein>
<name>A0A8T2UXL6_CERRI</name>
<dbReference type="EMBL" id="CM035409">
    <property type="protein sequence ID" value="KAH7438463.1"/>
    <property type="molecule type" value="Genomic_DNA"/>
</dbReference>
<gene>
    <name evidence="1" type="ORF">KP509_04G015800</name>
</gene>
<dbReference type="AlphaFoldDB" id="A0A8T2UXL6"/>
<evidence type="ECO:0000313" key="1">
    <source>
        <dbReference type="EMBL" id="KAH7438463.1"/>
    </source>
</evidence>
<dbReference type="Proteomes" id="UP000825935">
    <property type="component" value="Chromosome 4"/>
</dbReference>
<accession>A0A8T2UXL6</accession>
<evidence type="ECO:0000313" key="2">
    <source>
        <dbReference type="Proteomes" id="UP000825935"/>
    </source>
</evidence>
<keyword evidence="2" id="KW-1185">Reference proteome</keyword>